<keyword evidence="2 5" id="KW-0812">Transmembrane</keyword>
<proteinExistence type="predicted"/>
<dbReference type="Proteomes" id="UP000550508">
    <property type="component" value="Unassembled WGS sequence"/>
</dbReference>
<keyword evidence="7" id="KW-1185">Reference proteome</keyword>
<evidence type="ECO:0000256" key="4">
    <source>
        <dbReference type="ARBA" id="ARBA00023136"/>
    </source>
</evidence>
<reference evidence="6 7" key="1">
    <citation type="submission" date="2020-05" db="EMBL/GenBank/DDBJ databases">
        <authorList>
            <person name="Kim M.K."/>
        </authorList>
    </citation>
    <scope>NUCLEOTIDE SEQUENCE [LARGE SCALE GENOMIC DNA]</scope>
    <source>
        <strain evidence="6 7">BT25</strain>
    </source>
</reference>
<accession>A0A849VVT7</accession>
<feature type="transmembrane region" description="Helical" evidence="5">
    <location>
        <begin position="50"/>
        <end position="68"/>
    </location>
</feature>
<gene>
    <name evidence="6" type="ORF">HQ945_16970</name>
</gene>
<name>A0A849VVT7_9HYPH</name>
<protein>
    <submittedName>
        <fullName evidence="6">DUF1656 domain-containing protein</fullName>
    </submittedName>
</protein>
<dbReference type="RefSeq" id="WP_153669776.1">
    <property type="nucleotide sequence ID" value="NZ_JABUMX010000004.1"/>
</dbReference>
<evidence type="ECO:0000256" key="5">
    <source>
        <dbReference type="SAM" id="Phobius"/>
    </source>
</evidence>
<dbReference type="EMBL" id="JABUMX010000004">
    <property type="protein sequence ID" value="NTS32954.1"/>
    <property type="molecule type" value="Genomic_DNA"/>
</dbReference>
<evidence type="ECO:0000256" key="3">
    <source>
        <dbReference type="ARBA" id="ARBA00022989"/>
    </source>
</evidence>
<keyword evidence="4 5" id="KW-0472">Membrane</keyword>
<keyword evidence="1" id="KW-1003">Cell membrane</keyword>
<dbReference type="InterPro" id="IPR012451">
    <property type="entry name" value="DUF1656"/>
</dbReference>
<dbReference type="Pfam" id="PF07869">
    <property type="entry name" value="DUF1656"/>
    <property type="match status" value="1"/>
</dbReference>
<comment type="caution">
    <text evidence="6">The sequence shown here is derived from an EMBL/GenBank/DDBJ whole genome shotgun (WGS) entry which is preliminary data.</text>
</comment>
<evidence type="ECO:0000313" key="6">
    <source>
        <dbReference type="EMBL" id="NTS32954.1"/>
    </source>
</evidence>
<organism evidence="6 7">
    <name type="scientific">Phyllobacterium pellucidum</name>
    <dbReference type="NCBI Taxonomy" id="2740464"/>
    <lineage>
        <taxon>Bacteria</taxon>
        <taxon>Pseudomonadati</taxon>
        <taxon>Pseudomonadota</taxon>
        <taxon>Alphaproteobacteria</taxon>
        <taxon>Hyphomicrobiales</taxon>
        <taxon>Phyllobacteriaceae</taxon>
        <taxon>Phyllobacterium</taxon>
    </lineage>
</organism>
<evidence type="ECO:0000256" key="1">
    <source>
        <dbReference type="ARBA" id="ARBA00022475"/>
    </source>
</evidence>
<evidence type="ECO:0000256" key="2">
    <source>
        <dbReference type="ARBA" id="ARBA00022692"/>
    </source>
</evidence>
<sequence>MLGDFDIYGVYMPGLLGMMFLTLLLSAIVRRALAWVGIYAWVWHRGLFDVALYVVLLGATVSLTQWLVS</sequence>
<evidence type="ECO:0000313" key="7">
    <source>
        <dbReference type="Proteomes" id="UP000550508"/>
    </source>
</evidence>
<keyword evidence="3 5" id="KW-1133">Transmembrane helix</keyword>
<dbReference type="AlphaFoldDB" id="A0A849VVT7"/>